<organism evidence="2">
    <name type="scientific">marine sediment metagenome</name>
    <dbReference type="NCBI Taxonomy" id="412755"/>
    <lineage>
        <taxon>unclassified sequences</taxon>
        <taxon>metagenomes</taxon>
        <taxon>ecological metagenomes</taxon>
    </lineage>
</organism>
<dbReference type="AlphaFoldDB" id="X1IX15"/>
<protein>
    <recommendedName>
        <fullName evidence="3">DUF4332 domain-containing protein</fullName>
    </recommendedName>
</protein>
<feature type="region of interest" description="Disordered" evidence="1">
    <location>
        <begin position="1"/>
        <end position="24"/>
    </location>
</feature>
<dbReference type="EMBL" id="BARU01034161">
    <property type="protein sequence ID" value="GAH62078.1"/>
    <property type="molecule type" value="Genomic_DNA"/>
</dbReference>
<gene>
    <name evidence="2" type="ORF">S03H2_53664</name>
</gene>
<accession>X1IX15</accession>
<name>X1IX15_9ZZZZ</name>
<dbReference type="Pfam" id="PF14520">
    <property type="entry name" value="HHH_5"/>
    <property type="match status" value="1"/>
</dbReference>
<reference evidence="2" key="1">
    <citation type="journal article" date="2014" name="Front. Microbiol.">
        <title>High frequency of phylogenetically diverse reductive dehalogenase-homologous genes in deep subseafloor sedimentary metagenomes.</title>
        <authorList>
            <person name="Kawai M."/>
            <person name="Futagami T."/>
            <person name="Toyoda A."/>
            <person name="Takaki Y."/>
            <person name="Nishi S."/>
            <person name="Hori S."/>
            <person name="Arai W."/>
            <person name="Tsubouchi T."/>
            <person name="Morono Y."/>
            <person name="Uchiyama I."/>
            <person name="Ito T."/>
            <person name="Fujiyama A."/>
            <person name="Inagaki F."/>
            <person name="Takami H."/>
        </authorList>
    </citation>
    <scope>NUCLEOTIDE SEQUENCE</scope>
    <source>
        <strain evidence="2">Expedition CK06-06</strain>
    </source>
</reference>
<evidence type="ECO:0008006" key="3">
    <source>
        <dbReference type="Google" id="ProtNLM"/>
    </source>
</evidence>
<feature type="compositionally biased region" description="Acidic residues" evidence="1">
    <location>
        <begin position="1"/>
        <end position="11"/>
    </location>
</feature>
<sequence>SRTLYEEEIPTEETKTSDNGNGKHSLIDVKGIGAGTAKNLIKVGVGSVKELVSSDPEKVASEINGVSSKMVLEWQTNAKTLLSA</sequence>
<dbReference type="Gene3D" id="1.10.150.20">
    <property type="entry name" value="5' to 3' exonuclease, C-terminal subdomain"/>
    <property type="match status" value="1"/>
</dbReference>
<feature type="non-terminal residue" evidence="2">
    <location>
        <position position="1"/>
    </location>
</feature>
<evidence type="ECO:0000313" key="2">
    <source>
        <dbReference type="EMBL" id="GAH62078.1"/>
    </source>
</evidence>
<comment type="caution">
    <text evidence="2">The sequence shown here is derived from an EMBL/GenBank/DDBJ whole genome shotgun (WGS) entry which is preliminary data.</text>
</comment>
<evidence type="ECO:0000256" key="1">
    <source>
        <dbReference type="SAM" id="MobiDB-lite"/>
    </source>
</evidence>
<proteinExistence type="predicted"/>